<dbReference type="Pfam" id="PF00578">
    <property type="entry name" value="AhpC-TSA"/>
    <property type="match status" value="1"/>
</dbReference>
<evidence type="ECO:0000256" key="3">
    <source>
        <dbReference type="ARBA" id="ARBA00023157"/>
    </source>
</evidence>
<keyword evidence="3" id="KW-1015">Disulfide bond</keyword>
<organism evidence="7 8">
    <name type="scientific">Moheibacter lacus</name>
    <dbReference type="NCBI Taxonomy" id="2745851"/>
    <lineage>
        <taxon>Bacteria</taxon>
        <taxon>Pseudomonadati</taxon>
        <taxon>Bacteroidota</taxon>
        <taxon>Flavobacteriia</taxon>
        <taxon>Flavobacteriales</taxon>
        <taxon>Weeksellaceae</taxon>
        <taxon>Moheibacter</taxon>
    </lineage>
</organism>
<dbReference type="Pfam" id="PF14289">
    <property type="entry name" value="DUF4369"/>
    <property type="match status" value="1"/>
</dbReference>
<dbReference type="RefSeq" id="WP_182042333.1">
    <property type="nucleotide sequence ID" value="NZ_JACDZE010000001.1"/>
</dbReference>
<dbReference type="CDD" id="cd02966">
    <property type="entry name" value="TlpA_like_family"/>
    <property type="match status" value="1"/>
</dbReference>
<dbReference type="InterPro" id="IPR000866">
    <property type="entry name" value="AhpC/TSA"/>
</dbReference>
<keyword evidence="2" id="KW-0201">Cytochrome c-type biogenesis</keyword>
<comment type="subcellular location">
    <subcellularLocation>
        <location evidence="1">Cell envelope</location>
    </subcellularLocation>
</comment>
<dbReference type="PANTHER" id="PTHR42852:SF6">
    <property type="entry name" value="THIOL:DISULFIDE INTERCHANGE PROTEIN DSBE"/>
    <property type="match status" value="1"/>
</dbReference>
<dbReference type="GO" id="GO:0030313">
    <property type="term" value="C:cell envelope"/>
    <property type="evidence" value="ECO:0007669"/>
    <property type="project" value="UniProtKB-SubCell"/>
</dbReference>
<evidence type="ECO:0000313" key="8">
    <source>
        <dbReference type="Proteomes" id="UP000552241"/>
    </source>
</evidence>
<proteinExistence type="predicted"/>
<evidence type="ECO:0000313" key="7">
    <source>
        <dbReference type="EMBL" id="MBA5628746.1"/>
    </source>
</evidence>
<evidence type="ECO:0000259" key="6">
    <source>
        <dbReference type="PROSITE" id="PS51352"/>
    </source>
</evidence>
<evidence type="ECO:0000256" key="4">
    <source>
        <dbReference type="ARBA" id="ARBA00023284"/>
    </source>
</evidence>
<dbReference type="Proteomes" id="UP000552241">
    <property type="component" value="Unassembled WGS sequence"/>
</dbReference>
<protein>
    <submittedName>
        <fullName evidence="7">Redoxin domain-containing protein</fullName>
    </submittedName>
</protein>
<keyword evidence="4" id="KW-0676">Redox-active center</keyword>
<evidence type="ECO:0000256" key="1">
    <source>
        <dbReference type="ARBA" id="ARBA00004196"/>
    </source>
</evidence>
<dbReference type="PROSITE" id="PS51352">
    <property type="entry name" value="THIOREDOXIN_2"/>
    <property type="match status" value="1"/>
</dbReference>
<feature type="domain" description="Thioredoxin" evidence="6">
    <location>
        <begin position="231"/>
        <end position="374"/>
    </location>
</feature>
<keyword evidence="5" id="KW-0175">Coiled coil</keyword>
<gene>
    <name evidence="7" type="ORF">HU137_03055</name>
</gene>
<reference evidence="7 8" key="1">
    <citation type="submission" date="2020-07" db="EMBL/GenBank/DDBJ databases">
        <title>Moheibacter lacus sp. nov., a member of the family Flavobacteriaceae isolated from freshwater lake sediment.</title>
        <authorList>
            <person name="Liu Y."/>
        </authorList>
    </citation>
    <scope>NUCLEOTIDE SEQUENCE [LARGE SCALE GENOMIC DNA]</scope>
    <source>
        <strain evidence="7 8">BDHS18</strain>
    </source>
</reference>
<evidence type="ECO:0000256" key="5">
    <source>
        <dbReference type="SAM" id="Coils"/>
    </source>
</evidence>
<dbReference type="GO" id="GO:0016491">
    <property type="term" value="F:oxidoreductase activity"/>
    <property type="evidence" value="ECO:0007669"/>
    <property type="project" value="InterPro"/>
</dbReference>
<dbReference type="InterPro" id="IPR025380">
    <property type="entry name" value="DUF4369"/>
</dbReference>
<evidence type="ECO:0000256" key="2">
    <source>
        <dbReference type="ARBA" id="ARBA00022748"/>
    </source>
</evidence>
<dbReference type="InterPro" id="IPR050553">
    <property type="entry name" value="Thioredoxin_ResA/DsbE_sf"/>
</dbReference>
<keyword evidence="8" id="KW-1185">Reference proteome</keyword>
<dbReference type="GO" id="GO:0017004">
    <property type="term" value="P:cytochrome complex assembly"/>
    <property type="evidence" value="ECO:0007669"/>
    <property type="project" value="UniProtKB-KW"/>
</dbReference>
<accession>A0A838ZMD1</accession>
<dbReference type="EMBL" id="JACDZE010000001">
    <property type="protein sequence ID" value="MBA5628746.1"/>
    <property type="molecule type" value="Genomic_DNA"/>
</dbReference>
<name>A0A838ZMD1_9FLAO</name>
<dbReference type="InterPro" id="IPR036249">
    <property type="entry name" value="Thioredoxin-like_sf"/>
</dbReference>
<dbReference type="PANTHER" id="PTHR42852">
    <property type="entry name" value="THIOL:DISULFIDE INTERCHANGE PROTEIN DSBE"/>
    <property type="match status" value="1"/>
</dbReference>
<dbReference type="SUPFAM" id="SSF52833">
    <property type="entry name" value="Thioredoxin-like"/>
    <property type="match status" value="1"/>
</dbReference>
<comment type="caution">
    <text evidence="7">The sequence shown here is derived from an EMBL/GenBank/DDBJ whole genome shotgun (WGS) entry which is preliminary data.</text>
</comment>
<dbReference type="AlphaFoldDB" id="A0A838ZMD1"/>
<dbReference type="GO" id="GO:0016209">
    <property type="term" value="F:antioxidant activity"/>
    <property type="evidence" value="ECO:0007669"/>
    <property type="project" value="InterPro"/>
</dbReference>
<sequence>MSYFLVAQQASTIIGNTSADANGKYIYVGYDGPGLKDSVQIQDNKFEYSISIKEPINFYLSKDSNFYYSEKDIVTFYIEPGKIEFDFDFDDLSTVKIQGVKTETERQSLRASKIPLSNLIVENNTILSELYKNKETEKEAEQKKTLQTEINQYERISDSLKLELGKLSLAFAKSHPKSYLAPEQLYYALTRNGSSIYFDDIKSAFENLDDEIKNSPKSEELKLGIENFTKSQVGVPAPEFEMKDLNEEIVKLEDFRGKYVLLDFWASWCKPCLEDMPHIKELNQKYKSEGLEIIGISEDKNVQKWKDAIEKFELSAWRQFSIEQNQSSVKSDYFVNVIPIKILIDPNGKIIQRWRGGGEPNQLKLEQVLRELFK</sequence>
<dbReference type="InterPro" id="IPR013766">
    <property type="entry name" value="Thioredoxin_domain"/>
</dbReference>
<dbReference type="Gene3D" id="3.40.30.10">
    <property type="entry name" value="Glutaredoxin"/>
    <property type="match status" value="1"/>
</dbReference>
<feature type="coiled-coil region" evidence="5">
    <location>
        <begin position="136"/>
        <end position="163"/>
    </location>
</feature>